<protein>
    <submittedName>
        <fullName evidence="3">Uncharacterized protein</fullName>
    </submittedName>
</protein>
<comment type="caution">
    <text evidence="3">The sequence shown here is derived from an EMBL/GenBank/DDBJ whole genome shotgun (WGS) entry which is preliminary data.</text>
</comment>
<keyword evidence="4" id="KW-1185">Reference proteome</keyword>
<proteinExistence type="predicted"/>
<accession>A0AAD7WXX0</accession>
<dbReference type="EMBL" id="JAINUG010000020">
    <property type="protein sequence ID" value="KAJ8412259.1"/>
    <property type="molecule type" value="Genomic_DNA"/>
</dbReference>
<dbReference type="Proteomes" id="UP001221898">
    <property type="component" value="Unassembled WGS sequence"/>
</dbReference>
<feature type="region of interest" description="Disordered" evidence="2">
    <location>
        <begin position="141"/>
        <end position="189"/>
    </location>
</feature>
<evidence type="ECO:0000313" key="3">
    <source>
        <dbReference type="EMBL" id="KAJ8412259.1"/>
    </source>
</evidence>
<dbReference type="AlphaFoldDB" id="A0AAD7WXX0"/>
<evidence type="ECO:0000256" key="2">
    <source>
        <dbReference type="SAM" id="MobiDB-lite"/>
    </source>
</evidence>
<keyword evidence="1" id="KW-0175">Coiled coil</keyword>
<sequence>MSLDGQEVSLQQYQVQVKRQKEELFQRKEDLGRKFAMKGWEVKDLENTLSMAKSRNEAAKTKECEKKVMEQELRALLEKHAHKSGQMRELKKDVKGMNVSLDELLHEEREDLGKQSLIQDLQSEIHAQEEELKKVLKQANQPTECKGRACQPLPASPKLSKEADLSEQLPQDTKPANQPHGSPCLLTNQQQDSRWGSTDACWGSSSTPNSRHLLTMALWSPCAKQTAGVKTLAFRQVHL</sequence>
<feature type="coiled-coil region" evidence="1">
    <location>
        <begin position="3"/>
        <end position="138"/>
    </location>
</feature>
<organism evidence="3 4">
    <name type="scientific">Aldrovandia affinis</name>
    <dbReference type="NCBI Taxonomy" id="143900"/>
    <lineage>
        <taxon>Eukaryota</taxon>
        <taxon>Metazoa</taxon>
        <taxon>Chordata</taxon>
        <taxon>Craniata</taxon>
        <taxon>Vertebrata</taxon>
        <taxon>Euteleostomi</taxon>
        <taxon>Actinopterygii</taxon>
        <taxon>Neopterygii</taxon>
        <taxon>Teleostei</taxon>
        <taxon>Notacanthiformes</taxon>
        <taxon>Halosauridae</taxon>
        <taxon>Aldrovandia</taxon>
    </lineage>
</organism>
<name>A0AAD7WXX0_9TELE</name>
<evidence type="ECO:0000313" key="4">
    <source>
        <dbReference type="Proteomes" id="UP001221898"/>
    </source>
</evidence>
<reference evidence="3" key="1">
    <citation type="journal article" date="2023" name="Science">
        <title>Genome structures resolve the early diversification of teleost fishes.</title>
        <authorList>
            <person name="Parey E."/>
            <person name="Louis A."/>
            <person name="Montfort J."/>
            <person name="Bouchez O."/>
            <person name="Roques C."/>
            <person name="Iampietro C."/>
            <person name="Lluch J."/>
            <person name="Castinel A."/>
            <person name="Donnadieu C."/>
            <person name="Desvignes T."/>
            <person name="Floi Bucao C."/>
            <person name="Jouanno E."/>
            <person name="Wen M."/>
            <person name="Mejri S."/>
            <person name="Dirks R."/>
            <person name="Jansen H."/>
            <person name="Henkel C."/>
            <person name="Chen W.J."/>
            <person name="Zahm M."/>
            <person name="Cabau C."/>
            <person name="Klopp C."/>
            <person name="Thompson A.W."/>
            <person name="Robinson-Rechavi M."/>
            <person name="Braasch I."/>
            <person name="Lecointre G."/>
            <person name="Bobe J."/>
            <person name="Postlethwait J.H."/>
            <person name="Berthelot C."/>
            <person name="Roest Crollius H."/>
            <person name="Guiguen Y."/>
        </authorList>
    </citation>
    <scope>NUCLEOTIDE SEQUENCE</scope>
    <source>
        <strain evidence="3">NC1722</strain>
    </source>
</reference>
<evidence type="ECO:0000256" key="1">
    <source>
        <dbReference type="SAM" id="Coils"/>
    </source>
</evidence>
<gene>
    <name evidence="3" type="ORF">AAFF_G00145260</name>
</gene>
<feature type="compositionally biased region" description="Polar residues" evidence="2">
    <location>
        <begin position="168"/>
        <end position="189"/>
    </location>
</feature>